<keyword evidence="1" id="KW-0812">Transmembrane</keyword>
<dbReference type="RefSeq" id="WP_108951944.1">
    <property type="nucleotide sequence ID" value="NZ_BEVZ01000001.1"/>
</dbReference>
<feature type="transmembrane region" description="Helical" evidence="1">
    <location>
        <begin position="361"/>
        <end position="381"/>
    </location>
</feature>
<feature type="transmembrane region" description="Helical" evidence="1">
    <location>
        <begin position="216"/>
        <end position="239"/>
    </location>
</feature>
<feature type="transmembrane region" description="Helical" evidence="1">
    <location>
        <begin position="245"/>
        <end position="264"/>
    </location>
</feature>
<feature type="transmembrane region" description="Helical" evidence="1">
    <location>
        <begin position="114"/>
        <end position="141"/>
    </location>
</feature>
<gene>
    <name evidence="2" type="ORF">AB0E65_04860</name>
</gene>
<proteinExistence type="predicted"/>
<evidence type="ECO:0000313" key="2">
    <source>
        <dbReference type="EMBL" id="MEU3553556.1"/>
    </source>
</evidence>
<protein>
    <recommendedName>
        <fullName evidence="4">Peptidase M50</fullName>
    </recommendedName>
</protein>
<evidence type="ECO:0000256" key="1">
    <source>
        <dbReference type="SAM" id="Phobius"/>
    </source>
</evidence>
<evidence type="ECO:0008006" key="4">
    <source>
        <dbReference type="Google" id="ProtNLM"/>
    </source>
</evidence>
<comment type="caution">
    <text evidence="2">The sequence shown here is derived from an EMBL/GenBank/DDBJ whole genome shotgun (WGS) entry which is preliminary data.</text>
</comment>
<evidence type="ECO:0000313" key="3">
    <source>
        <dbReference type="Proteomes" id="UP001550850"/>
    </source>
</evidence>
<dbReference type="Proteomes" id="UP001550850">
    <property type="component" value="Unassembled WGS sequence"/>
</dbReference>
<feature type="transmembrane region" description="Helical" evidence="1">
    <location>
        <begin position="153"/>
        <end position="171"/>
    </location>
</feature>
<keyword evidence="3" id="KW-1185">Reference proteome</keyword>
<keyword evidence="1" id="KW-0472">Membrane</keyword>
<organism evidence="2 3">
    <name type="scientific">Streptomyces fragilis</name>
    <dbReference type="NCBI Taxonomy" id="67301"/>
    <lineage>
        <taxon>Bacteria</taxon>
        <taxon>Bacillati</taxon>
        <taxon>Actinomycetota</taxon>
        <taxon>Actinomycetes</taxon>
        <taxon>Kitasatosporales</taxon>
        <taxon>Streptomycetaceae</taxon>
        <taxon>Streptomyces</taxon>
    </lineage>
</organism>
<sequence length="407" mass="45078">MYQEDSDPVDVTVVLRELRFRHDDGEWIVGCPDGGRVVAIPEVGMEALRLLAAGNGVRRTQRLVLGSTGRSVDVSAFVRGLADAGLVKRFGHEEFPGEAERVTLPRLRQRHVRWLLSPVVQATIMSVPLAGVGAVLLGYVQLPTWTDFLWSEYSTVNLLTQLGLAWVLIGLHELAHLGTARAAGVAGRVTLGTRLQFLVAQTEVSGIWLKGRRERLTVYLSGIALDACVAGLCLLALALGARSPLLAVVIVLQALAIAEQFMIFMRTDIYFLVQDLTGCRDLYGDAGRYLRHLVSRPAGNLSARALPALLPRERRIVMCYAVVAAAGTGVCLFLGTRYLTEVMWPLLGRSVLRLTETEERLLWWDSAATAVCLCGLHALWARTWWHRHQRRVRRTVSRLTGRRPLHS</sequence>
<accession>A0ABV2YCX8</accession>
<name>A0ABV2YCX8_9ACTN</name>
<dbReference type="EMBL" id="JBEZUR010000004">
    <property type="protein sequence ID" value="MEU3553556.1"/>
    <property type="molecule type" value="Genomic_DNA"/>
</dbReference>
<feature type="transmembrane region" description="Helical" evidence="1">
    <location>
        <begin position="317"/>
        <end position="339"/>
    </location>
</feature>
<keyword evidence="1" id="KW-1133">Transmembrane helix</keyword>
<reference evidence="2 3" key="1">
    <citation type="submission" date="2024-06" db="EMBL/GenBank/DDBJ databases">
        <title>The Natural Products Discovery Center: Release of the First 8490 Sequenced Strains for Exploring Actinobacteria Biosynthetic Diversity.</title>
        <authorList>
            <person name="Kalkreuter E."/>
            <person name="Kautsar S.A."/>
            <person name="Yang D."/>
            <person name="Bader C.D."/>
            <person name="Teijaro C.N."/>
            <person name="Fluegel L."/>
            <person name="Davis C.M."/>
            <person name="Simpson J.R."/>
            <person name="Lauterbach L."/>
            <person name="Steele A.D."/>
            <person name="Gui C."/>
            <person name="Meng S."/>
            <person name="Li G."/>
            <person name="Viehrig K."/>
            <person name="Ye F."/>
            <person name="Su P."/>
            <person name="Kiefer A.F."/>
            <person name="Nichols A."/>
            <person name="Cepeda A.J."/>
            <person name="Yan W."/>
            <person name="Fan B."/>
            <person name="Jiang Y."/>
            <person name="Adhikari A."/>
            <person name="Zheng C.-J."/>
            <person name="Schuster L."/>
            <person name="Cowan T.M."/>
            <person name="Smanski M.J."/>
            <person name="Chevrette M.G."/>
            <person name="De Carvalho L.P.S."/>
            <person name="Shen B."/>
        </authorList>
    </citation>
    <scope>NUCLEOTIDE SEQUENCE [LARGE SCALE GENOMIC DNA]</scope>
    <source>
        <strain evidence="2 3">NPDC038104</strain>
    </source>
</reference>